<feature type="signal peptide" evidence="1">
    <location>
        <begin position="1"/>
        <end position="21"/>
    </location>
</feature>
<evidence type="ECO:0000313" key="3">
    <source>
        <dbReference type="Proteomes" id="UP000749293"/>
    </source>
</evidence>
<proteinExistence type="predicted"/>
<dbReference type="EMBL" id="JAANYQ010000004">
    <property type="protein sequence ID" value="KAF4124342.1"/>
    <property type="molecule type" value="Genomic_DNA"/>
</dbReference>
<dbReference type="AlphaFoldDB" id="A0A9P4YYX3"/>
<keyword evidence="3" id="KW-1185">Reference proteome</keyword>
<dbReference type="OrthoDB" id="4791183at2759"/>
<comment type="caution">
    <text evidence="2">The sequence shown here is derived from an EMBL/GenBank/DDBJ whole genome shotgun (WGS) entry which is preliminary data.</text>
</comment>
<dbReference type="GeneID" id="55971236"/>
<sequence length="172" mass="19338">MPSPLIAILLSLGIGVDLAFAAHAGFHVQFPWMTRRAGPETRPGMEQYIPFCGEIAHSPQRYARGSRTFLSFSGHPEELVTVLYTRNRVPKKKADFSQTILKDVPIQPSGQLCVNITIPFQTEVNEMGVMYFEARDTKTDSVQYCVSYIVDRTCALDADEKLLEIVLRREDG</sequence>
<evidence type="ECO:0000313" key="2">
    <source>
        <dbReference type="EMBL" id="KAF4124342.1"/>
    </source>
</evidence>
<organism evidence="2 3">
    <name type="scientific">Geosmithia morbida</name>
    <dbReference type="NCBI Taxonomy" id="1094350"/>
    <lineage>
        <taxon>Eukaryota</taxon>
        <taxon>Fungi</taxon>
        <taxon>Dikarya</taxon>
        <taxon>Ascomycota</taxon>
        <taxon>Pezizomycotina</taxon>
        <taxon>Sordariomycetes</taxon>
        <taxon>Hypocreomycetidae</taxon>
        <taxon>Hypocreales</taxon>
        <taxon>Bionectriaceae</taxon>
        <taxon>Geosmithia</taxon>
    </lineage>
</organism>
<accession>A0A9P4YYX3</accession>
<feature type="chain" id="PRO_5040108563" evidence="1">
    <location>
        <begin position="22"/>
        <end position="172"/>
    </location>
</feature>
<keyword evidence="1" id="KW-0732">Signal</keyword>
<name>A0A9P4YYX3_9HYPO</name>
<dbReference type="Proteomes" id="UP000749293">
    <property type="component" value="Unassembled WGS sequence"/>
</dbReference>
<evidence type="ECO:0000256" key="1">
    <source>
        <dbReference type="SAM" id="SignalP"/>
    </source>
</evidence>
<dbReference type="RefSeq" id="XP_035322994.1">
    <property type="nucleotide sequence ID" value="XM_035466982.1"/>
</dbReference>
<gene>
    <name evidence="2" type="ORF">GMORB2_5008</name>
</gene>
<protein>
    <submittedName>
        <fullName evidence="2">Uncharacterized protein</fullName>
    </submittedName>
</protein>
<reference evidence="2" key="1">
    <citation type="submission" date="2020-03" db="EMBL/GenBank/DDBJ databases">
        <title>Site-based positive gene gene selection in Geosmithia morbida across the United States reveals a broad range of putative effectors and factors for local host and environmental adapation.</title>
        <authorList>
            <person name="Onufrak A."/>
            <person name="Murdoch R.W."/>
            <person name="Gazis R."/>
            <person name="Huff M."/>
            <person name="Staton M."/>
            <person name="Klingeman W."/>
            <person name="Hadziabdic D."/>
        </authorList>
    </citation>
    <scope>NUCLEOTIDE SEQUENCE</scope>
    <source>
        <strain evidence="2">1262</strain>
    </source>
</reference>